<dbReference type="Proteomes" id="UP000281726">
    <property type="component" value="Unassembled WGS sequence"/>
</dbReference>
<reference evidence="1 2" key="1">
    <citation type="journal article" date="2004" name="Syst. Appl. Microbiol.">
        <title>Cryptoendolithic actinomycetes from antarctic sandstone rock samples: Micromonospora endolithica sp. nov. and two isolates related to Micromonospora coerulea Jensen 1932.</title>
        <authorList>
            <person name="Hirsch P."/>
            <person name="Mevs U."/>
            <person name="Kroppenstedt R.M."/>
            <person name="Schumann P."/>
            <person name="Stackebrandt E."/>
        </authorList>
    </citation>
    <scope>NUCLEOTIDE SEQUENCE [LARGE SCALE GENOMIC DNA]</scope>
    <source>
        <strain evidence="1 2">JCM 12677</strain>
    </source>
</reference>
<dbReference type="AlphaFoldDB" id="A0A3A9ZA64"/>
<dbReference type="EMBL" id="RBAK01000006">
    <property type="protein sequence ID" value="RKN45230.1"/>
    <property type="molecule type" value="Genomic_DNA"/>
</dbReference>
<dbReference type="RefSeq" id="WP_120729294.1">
    <property type="nucleotide sequence ID" value="NZ_RBAK01000006.1"/>
</dbReference>
<protein>
    <submittedName>
        <fullName evidence="1">Uncharacterized protein</fullName>
    </submittedName>
</protein>
<evidence type="ECO:0000313" key="1">
    <source>
        <dbReference type="EMBL" id="RKN45230.1"/>
    </source>
</evidence>
<accession>A0A3A9ZA64</accession>
<organism evidence="1 2">
    <name type="scientific">Micromonospora endolithica</name>
    <dbReference type="NCBI Taxonomy" id="230091"/>
    <lineage>
        <taxon>Bacteria</taxon>
        <taxon>Bacillati</taxon>
        <taxon>Actinomycetota</taxon>
        <taxon>Actinomycetes</taxon>
        <taxon>Micromonosporales</taxon>
        <taxon>Micromonosporaceae</taxon>
        <taxon>Micromonospora</taxon>
    </lineage>
</organism>
<comment type="caution">
    <text evidence="1">The sequence shown here is derived from an EMBL/GenBank/DDBJ whole genome shotgun (WGS) entry which is preliminary data.</text>
</comment>
<evidence type="ECO:0000313" key="2">
    <source>
        <dbReference type="Proteomes" id="UP000281726"/>
    </source>
</evidence>
<keyword evidence="2" id="KW-1185">Reference proteome</keyword>
<name>A0A3A9ZA64_9ACTN</name>
<sequence>MTTDPTNRRAVEKLTPGDHISDALGIHRVEHTFGYRNGDGRDSVAVTLQPLGRGPLGPGEPWVARHVEGYELRLADEGEIAEFRDVQMRRQLREDLVALIDLFDRAAPQLSVYGRDISFKVADGEVDRLADHFGVVTAQFGTTENRVVTWTAPGDEDVAPRLAVRFWGMPAEPPTAARDYPDYGRVHDVDQAHAEAILADQLADARALAATEPLTVDAAIAAAEALEPKDTGRTAECGCHIFQDPLKDDPEVIHDTACHDWWFTFGSGQKYDGRYVVIAGTYESARAEMLRVFGNRWCDQYPTVERAGVYDFDLIELPKAMWPEPAADAQAGE</sequence>
<gene>
    <name evidence="1" type="ORF">D7223_16430</name>
</gene>
<proteinExistence type="predicted"/>
<dbReference type="OrthoDB" id="2990756at2"/>